<dbReference type="GO" id="GO:0006364">
    <property type="term" value="P:rRNA processing"/>
    <property type="evidence" value="ECO:0007669"/>
    <property type="project" value="UniProtKB-KW"/>
</dbReference>
<gene>
    <name evidence="8" type="ORF">PHYEVI_LOCUS1422</name>
</gene>
<dbReference type="SUPFAM" id="SSF50249">
    <property type="entry name" value="Nucleic acid-binding proteins"/>
    <property type="match status" value="3"/>
</dbReference>
<organism evidence="8 9">
    <name type="scientific">Phyllotreta striolata</name>
    <name type="common">Striped flea beetle</name>
    <name type="synonym">Crioceris striolata</name>
    <dbReference type="NCBI Taxonomy" id="444603"/>
    <lineage>
        <taxon>Eukaryota</taxon>
        <taxon>Metazoa</taxon>
        <taxon>Ecdysozoa</taxon>
        <taxon>Arthropoda</taxon>
        <taxon>Hexapoda</taxon>
        <taxon>Insecta</taxon>
        <taxon>Pterygota</taxon>
        <taxon>Neoptera</taxon>
        <taxon>Endopterygota</taxon>
        <taxon>Coleoptera</taxon>
        <taxon>Polyphaga</taxon>
        <taxon>Cucujiformia</taxon>
        <taxon>Chrysomeloidea</taxon>
        <taxon>Chrysomelidae</taxon>
        <taxon>Galerucinae</taxon>
        <taxon>Alticini</taxon>
        <taxon>Phyllotreta</taxon>
    </lineage>
</organism>
<dbReference type="Gene3D" id="2.40.50.140">
    <property type="entry name" value="Nucleic acid-binding proteins"/>
    <property type="match status" value="4"/>
</dbReference>
<feature type="domain" description="S1 motif" evidence="7">
    <location>
        <begin position="522"/>
        <end position="593"/>
    </location>
</feature>
<dbReference type="PROSITE" id="PS50126">
    <property type="entry name" value="S1"/>
    <property type="match status" value="3"/>
</dbReference>
<keyword evidence="5" id="KW-0175">Coiled coil</keyword>
<protein>
    <recommendedName>
        <fullName evidence="7">S1 motif domain-containing protein</fullName>
    </recommendedName>
</protein>
<comment type="subcellular location">
    <subcellularLocation>
        <location evidence="1">Nucleus</location>
        <location evidence="1">Nucleolus</location>
    </subcellularLocation>
</comment>
<dbReference type="Pfam" id="PF23231">
    <property type="entry name" value="HAT_Syf1_CNRKL1_C"/>
    <property type="match status" value="1"/>
</dbReference>
<dbReference type="InterPro" id="IPR003029">
    <property type="entry name" value="S1_domain"/>
</dbReference>
<evidence type="ECO:0000256" key="2">
    <source>
        <dbReference type="ARBA" id="ARBA00022552"/>
    </source>
</evidence>
<dbReference type="PANTHER" id="PTHR23270">
    <property type="entry name" value="PROGRAMMED CELL DEATH PROTEIN 11 PRE-RRNA PROCESSING PROTEIN RRP5"/>
    <property type="match status" value="1"/>
</dbReference>
<keyword evidence="2" id="KW-0698">rRNA processing</keyword>
<evidence type="ECO:0000259" key="7">
    <source>
        <dbReference type="PROSITE" id="PS50126"/>
    </source>
</evidence>
<dbReference type="SMART" id="SM00386">
    <property type="entry name" value="HAT"/>
    <property type="match status" value="5"/>
</dbReference>
<dbReference type="SMART" id="SM00316">
    <property type="entry name" value="S1"/>
    <property type="match status" value="5"/>
</dbReference>
<dbReference type="Pfam" id="PF00575">
    <property type="entry name" value="S1"/>
    <property type="match status" value="1"/>
</dbReference>
<dbReference type="InterPro" id="IPR003107">
    <property type="entry name" value="HAT"/>
</dbReference>
<dbReference type="SUPFAM" id="SSF48452">
    <property type="entry name" value="TPR-like"/>
    <property type="match status" value="2"/>
</dbReference>
<evidence type="ECO:0000256" key="5">
    <source>
        <dbReference type="SAM" id="Coils"/>
    </source>
</evidence>
<name>A0A9N9TJD7_PHYSR</name>
<feature type="compositionally biased region" description="Basic residues" evidence="6">
    <location>
        <begin position="36"/>
        <end position="45"/>
    </location>
</feature>
<dbReference type="PANTHER" id="PTHR23270:SF10">
    <property type="entry name" value="PROTEIN RRP5 HOMOLOG"/>
    <property type="match status" value="1"/>
</dbReference>
<sequence>MGEIEEDNFPRGGTRPPQSLKRPNKEENLFSQTTKPKPKKQKKEKKKPEGTLNEDAFHSSLKIQGTLSYNSLRTDMLILGCIRHITNFSLEIELPGLTFGHVNITNISDSLTKYLNHKLEQADEDNDTFLTKMFTVGQYVLTKVLNIENRDKGIHVECTLNPREIYSDKLHNSFEKGMLVWAAVQSELEHGYELSAGIKNCRIFLPFKNTDETRKLFTGELLWCVIHKCEISNAASTLRVGNKTQHLKNAKIEEIDNLYKLIPGMQVEVVVDKITASGLQCKFLDNFFGYIDEGFLMKDLSKYQEGNILNAHVLYVDHAVKITYFTTFDIDVIHAPDYNIGEVVKAEVVSKAPNGVYFKLPSKSLCLVTNRRLINSLPKKYANLDFSETIRLKFAPNTRHQCRILDYNRLSKLYIGTVEQTVIKESVFNSNDLAVGQLVNATIKDIKQEGLIISTGQVTGFVSNLYVSNVAYSDPIKKKFREGQNIKARVLDVKDDNVLFTLKTGQVDSDACLTDINQAKRGETYPGVVVQTKPGGAMIAFYGNAKGWLSKKFLNAEEDNKPDPRLLFYIGQVINPWILGVKNDAAILSLSEPRKRKEFEDIPVGRKVSGIISGIKKDRIFVKSKKGESIGSVHANHLCSTVSLCSTMLKTYKVGDKMHDLLCVSKSEGRNWLSLREASALKRHQHIRLQKFSTLKPGFVVRCSYLSTCNSGIYVMPLILDYSEKILIKKRDIIASGKLPSFAPQQSIVTKIVEITQKPQQIRLTAKLNDVFSSSVDDSIKYFKEYLTSLQRIRNFGMEHNWDICAYKPGERIVCKVEKLGEKGGCLVKLPNGVNGLVAPRLCPDKLKEGENVTGVFLSQNFTKNYAEVCLKPDIYQKINPLQDGTISSLNIATCIAETLLIGNDSILALLKQKDGNRQLVYAPTNLHENDFEGCSKHYQQDKIKLRICGKADTLVIGMNKKLYAALEKNESKLEQIEKRRLVKKYTNENTIQIEEEDTNQDEDVDDESEAMEVQSEEESADEETEPMEEQCDDIKSEDDSEDDEDITETYLQVDNNISDKDRMPVLSGVSSFFNVASNDQADVSSDEELEETTVTKKKKLSAAERLQQAKEEEERISKIEKELADASKSPENAEQFDRLLLANPNSSELWTKYIAFHTAATEFDKARVVAKRALEAINMTLVDERFNIWIALLNLENMLGTKESFDKTFEEAVKYNDSLKIYLQAVKMLAESGKLADMEEKIKKARNKYKQVPEMWLEIAKTYYELGQFKDARNIKDAALKSIDNKKSQLEIIVKFAIMEFKLGDPDHGAAIFETILSSDPKKVTVWTTYVDQLVKKNNIEQARQVLERSVCHRLPLKSMKTLFMKYRMFEEQHGTEQSVELVKEKAKEYVSKVTLK</sequence>
<dbReference type="InterPro" id="IPR012340">
    <property type="entry name" value="NA-bd_OB-fold"/>
</dbReference>
<keyword evidence="4" id="KW-0539">Nucleus</keyword>
<dbReference type="InterPro" id="IPR048059">
    <property type="entry name" value="Rrp5_S1_rpt_hs1_sc1"/>
</dbReference>
<feature type="coiled-coil region" evidence="5">
    <location>
        <begin position="1229"/>
        <end position="1256"/>
    </location>
</feature>
<keyword evidence="3" id="KW-0677">Repeat</keyword>
<feature type="domain" description="S1 motif" evidence="7">
    <location>
        <begin position="436"/>
        <end position="503"/>
    </location>
</feature>
<dbReference type="Proteomes" id="UP001153712">
    <property type="component" value="Chromosome 1"/>
</dbReference>
<dbReference type="OrthoDB" id="412781at2759"/>
<reference evidence="8" key="1">
    <citation type="submission" date="2022-01" db="EMBL/GenBank/DDBJ databases">
        <authorList>
            <person name="King R."/>
        </authorList>
    </citation>
    <scope>NUCLEOTIDE SEQUENCE</scope>
</reference>
<evidence type="ECO:0000256" key="1">
    <source>
        <dbReference type="ARBA" id="ARBA00004604"/>
    </source>
</evidence>
<feature type="region of interest" description="Disordered" evidence="6">
    <location>
        <begin position="1"/>
        <end position="55"/>
    </location>
</feature>
<feature type="coiled-coil region" evidence="5">
    <location>
        <begin position="1097"/>
        <end position="1130"/>
    </location>
</feature>
<dbReference type="InterPro" id="IPR045209">
    <property type="entry name" value="Rrp5"/>
</dbReference>
<dbReference type="CDD" id="cd05693">
    <property type="entry name" value="S1_Rrp5_repeat_hs1_sc1"/>
    <property type="match status" value="1"/>
</dbReference>
<feature type="domain" description="S1 motif" evidence="7">
    <location>
        <begin position="75"/>
        <end position="159"/>
    </location>
</feature>
<dbReference type="InterPro" id="IPR055430">
    <property type="entry name" value="HAT_Syf1_CNRKL1_C"/>
</dbReference>
<evidence type="ECO:0000256" key="4">
    <source>
        <dbReference type="ARBA" id="ARBA00023242"/>
    </source>
</evidence>
<dbReference type="Gene3D" id="1.25.40.10">
    <property type="entry name" value="Tetratricopeptide repeat domain"/>
    <property type="match status" value="1"/>
</dbReference>
<keyword evidence="9" id="KW-1185">Reference proteome</keyword>
<dbReference type="GO" id="GO:0003723">
    <property type="term" value="F:RNA binding"/>
    <property type="evidence" value="ECO:0007669"/>
    <property type="project" value="TreeGrafter"/>
</dbReference>
<dbReference type="GO" id="GO:0032040">
    <property type="term" value="C:small-subunit processome"/>
    <property type="evidence" value="ECO:0007669"/>
    <property type="project" value="TreeGrafter"/>
</dbReference>
<accession>A0A9N9TJD7</accession>
<evidence type="ECO:0000313" key="8">
    <source>
        <dbReference type="EMBL" id="CAG9854962.1"/>
    </source>
</evidence>
<dbReference type="InterPro" id="IPR011990">
    <property type="entry name" value="TPR-like_helical_dom_sf"/>
</dbReference>
<feature type="region of interest" description="Disordered" evidence="6">
    <location>
        <begin position="990"/>
        <end position="1047"/>
    </location>
</feature>
<proteinExistence type="predicted"/>
<feature type="compositionally biased region" description="Acidic residues" evidence="6">
    <location>
        <begin position="994"/>
        <end position="1047"/>
    </location>
</feature>
<dbReference type="EMBL" id="OU900094">
    <property type="protein sequence ID" value="CAG9854962.1"/>
    <property type="molecule type" value="Genomic_DNA"/>
</dbReference>
<evidence type="ECO:0000256" key="6">
    <source>
        <dbReference type="SAM" id="MobiDB-lite"/>
    </source>
</evidence>
<evidence type="ECO:0000313" key="9">
    <source>
        <dbReference type="Proteomes" id="UP001153712"/>
    </source>
</evidence>
<evidence type="ECO:0000256" key="3">
    <source>
        <dbReference type="ARBA" id="ARBA00022737"/>
    </source>
</evidence>